<evidence type="ECO:0000256" key="8">
    <source>
        <dbReference type="RuleBase" id="RU000683"/>
    </source>
</evidence>
<evidence type="ECO:0000259" key="9">
    <source>
        <dbReference type="PROSITE" id="PS51819"/>
    </source>
</evidence>
<dbReference type="Gene3D" id="3.10.180.10">
    <property type="entry name" value="2,3-Dihydroxybiphenyl 1,2-Dioxygenase, domain 1"/>
    <property type="match status" value="2"/>
</dbReference>
<keyword evidence="7 8" id="KW-0408">Iron</keyword>
<keyword evidence="6 8" id="KW-0560">Oxidoreductase</keyword>
<dbReference type="GO" id="GO:0008198">
    <property type="term" value="F:ferrous iron binding"/>
    <property type="evidence" value="ECO:0007669"/>
    <property type="project" value="InterPro"/>
</dbReference>
<dbReference type="InterPro" id="IPR004360">
    <property type="entry name" value="Glyas_Fos-R_dOase_dom"/>
</dbReference>
<evidence type="ECO:0000256" key="1">
    <source>
        <dbReference type="ARBA" id="ARBA00001954"/>
    </source>
</evidence>
<dbReference type="SUPFAM" id="SSF54593">
    <property type="entry name" value="Glyoxalase/Bleomycin resistance protein/Dihydroxybiphenyl dioxygenase"/>
    <property type="match status" value="1"/>
</dbReference>
<evidence type="ECO:0000313" key="11">
    <source>
        <dbReference type="Proteomes" id="UP000199622"/>
    </source>
</evidence>
<keyword evidence="4 8" id="KW-0058">Aromatic hydrocarbons catabolism</keyword>
<evidence type="ECO:0000256" key="6">
    <source>
        <dbReference type="ARBA" id="ARBA00023002"/>
    </source>
</evidence>
<organism evidence="10 11">
    <name type="scientific">Amycolatopsis tolypomycina</name>
    <dbReference type="NCBI Taxonomy" id="208445"/>
    <lineage>
        <taxon>Bacteria</taxon>
        <taxon>Bacillati</taxon>
        <taxon>Actinomycetota</taxon>
        <taxon>Actinomycetes</taxon>
        <taxon>Pseudonocardiales</taxon>
        <taxon>Pseudonocardiaceae</taxon>
        <taxon>Amycolatopsis</taxon>
    </lineage>
</organism>
<gene>
    <name evidence="10" type="ORF">SAMN04489727_6513</name>
</gene>
<proteinExistence type="inferred from homology"/>
<evidence type="ECO:0000256" key="4">
    <source>
        <dbReference type="ARBA" id="ARBA00022797"/>
    </source>
</evidence>
<keyword evidence="3" id="KW-0479">Metal-binding</keyword>
<dbReference type="GO" id="GO:0051213">
    <property type="term" value="F:dioxygenase activity"/>
    <property type="evidence" value="ECO:0007669"/>
    <property type="project" value="UniProtKB-KW"/>
</dbReference>
<dbReference type="EMBL" id="FNSO01000004">
    <property type="protein sequence ID" value="SED12272.1"/>
    <property type="molecule type" value="Genomic_DNA"/>
</dbReference>
<evidence type="ECO:0000256" key="7">
    <source>
        <dbReference type="ARBA" id="ARBA00023004"/>
    </source>
</evidence>
<sequence>MTTADFRYQRAGYVALNVTDLARTHDFATGIYGLTFTGEGPSGERFYRSGPRHHEVMLQPAAEPGFVRAGWELETEDDVTRAFHHFLQLGLKPRRVPAEERAALGLSISDAFRVREPVNGVEFEYYSRMEYLSRPLEGDLTTFKRFAHVGIGVPDVQRSTQFLLDNMGFLASDIVGDYTSVFMRPWPVSDHHGFGYLPTRTGAPAFHHLAFLVDSIDDIGKLFNRIEEHAVGRAFGIGRHPTSGSVHLYITDPDGMLWEYTLGMEQFPETGYRGPRFMSAAPEDADLWQAKPKPEFVGKGGVVTGDAGIDEALTELVAQARK</sequence>
<comment type="cofactor">
    <cofactor evidence="1 8">
        <name>Fe(2+)</name>
        <dbReference type="ChEBI" id="CHEBI:29033"/>
    </cofactor>
</comment>
<comment type="similarity">
    <text evidence="2 8">Belongs to the extradiol ring-cleavage dioxygenase family.</text>
</comment>
<evidence type="ECO:0000256" key="3">
    <source>
        <dbReference type="ARBA" id="ARBA00022723"/>
    </source>
</evidence>
<feature type="domain" description="VOC" evidence="9">
    <location>
        <begin position="10"/>
        <end position="128"/>
    </location>
</feature>
<dbReference type="Pfam" id="PF00903">
    <property type="entry name" value="Glyoxalase"/>
    <property type="match status" value="2"/>
</dbReference>
<dbReference type="OrthoDB" id="317332at2"/>
<keyword evidence="5 8" id="KW-0223">Dioxygenase</keyword>
<dbReference type="InterPro" id="IPR037523">
    <property type="entry name" value="VOC_core"/>
</dbReference>
<dbReference type="InterPro" id="IPR029068">
    <property type="entry name" value="Glyas_Bleomycin-R_OHBP_Dase"/>
</dbReference>
<dbReference type="Proteomes" id="UP000199622">
    <property type="component" value="Unassembled WGS sequence"/>
</dbReference>
<dbReference type="PROSITE" id="PS00082">
    <property type="entry name" value="EXTRADIOL_DIOXYGENAS"/>
    <property type="match status" value="1"/>
</dbReference>
<dbReference type="AlphaFoldDB" id="A0A1H4Y2S4"/>
<keyword evidence="11" id="KW-1185">Reference proteome</keyword>
<evidence type="ECO:0000313" key="10">
    <source>
        <dbReference type="EMBL" id="SED12272.1"/>
    </source>
</evidence>
<feature type="domain" description="VOC" evidence="9">
    <location>
        <begin position="145"/>
        <end position="263"/>
    </location>
</feature>
<dbReference type="RefSeq" id="WP_091314497.1">
    <property type="nucleotide sequence ID" value="NZ_FNSO01000004.1"/>
</dbReference>
<reference evidence="11" key="1">
    <citation type="submission" date="2016-10" db="EMBL/GenBank/DDBJ databases">
        <authorList>
            <person name="Varghese N."/>
            <person name="Submissions S."/>
        </authorList>
    </citation>
    <scope>NUCLEOTIDE SEQUENCE [LARGE SCALE GENOMIC DNA]</scope>
    <source>
        <strain evidence="11">DSM 44544</strain>
    </source>
</reference>
<name>A0A1H4Y2S4_9PSEU</name>
<evidence type="ECO:0000256" key="5">
    <source>
        <dbReference type="ARBA" id="ARBA00022964"/>
    </source>
</evidence>
<dbReference type="STRING" id="208445.SAMN04489727_6513"/>
<accession>A0A1H4Y2S4</accession>
<dbReference type="InterPro" id="IPR000486">
    <property type="entry name" value="Xdiol_ring_cleave_dOase_1/2"/>
</dbReference>
<protein>
    <submittedName>
        <fullName evidence="10">2,3-dihydroxy-p-cumate/2,3-dihydroxybenzoate 3,4-dioxygenase</fullName>
    </submittedName>
</protein>
<dbReference type="PROSITE" id="PS51819">
    <property type="entry name" value="VOC"/>
    <property type="match status" value="2"/>
</dbReference>
<evidence type="ECO:0000256" key="2">
    <source>
        <dbReference type="ARBA" id="ARBA00008784"/>
    </source>
</evidence>